<name>A0A2J6PVG9_9HELO</name>
<dbReference type="PANTHER" id="PTHR24148">
    <property type="entry name" value="ANKYRIN REPEAT DOMAIN-CONTAINING PROTEIN 39 HOMOLOG-RELATED"/>
    <property type="match status" value="1"/>
</dbReference>
<gene>
    <name evidence="2" type="ORF">NA56DRAFT_577877</name>
</gene>
<dbReference type="STRING" id="1745343.A0A2J6PVG9"/>
<dbReference type="Pfam" id="PF06985">
    <property type="entry name" value="HET"/>
    <property type="match status" value="1"/>
</dbReference>
<feature type="domain" description="Heterokaryon incompatibility" evidence="1">
    <location>
        <begin position="62"/>
        <end position="193"/>
    </location>
</feature>
<dbReference type="InterPro" id="IPR010730">
    <property type="entry name" value="HET"/>
</dbReference>
<dbReference type="PANTHER" id="PTHR24148:SF73">
    <property type="entry name" value="HET DOMAIN PROTEIN (AFU_ORTHOLOGUE AFUA_8G01020)"/>
    <property type="match status" value="1"/>
</dbReference>
<accession>A0A2J6PVG9</accession>
<evidence type="ECO:0000313" key="3">
    <source>
        <dbReference type="Proteomes" id="UP000235672"/>
    </source>
</evidence>
<dbReference type="Proteomes" id="UP000235672">
    <property type="component" value="Unassembled WGS sequence"/>
</dbReference>
<proteinExistence type="predicted"/>
<organism evidence="2 3">
    <name type="scientific">Hyaloscypha hepaticicola</name>
    <dbReference type="NCBI Taxonomy" id="2082293"/>
    <lineage>
        <taxon>Eukaryota</taxon>
        <taxon>Fungi</taxon>
        <taxon>Dikarya</taxon>
        <taxon>Ascomycota</taxon>
        <taxon>Pezizomycotina</taxon>
        <taxon>Leotiomycetes</taxon>
        <taxon>Helotiales</taxon>
        <taxon>Hyaloscyphaceae</taxon>
        <taxon>Hyaloscypha</taxon>
    </lineage>
</organism>
<dbReference type="EMBL" id="KZ613496">
    <property type="protein sequence ID" value="PMD18013.1"/>
    <property type="molecule type" value="Genomic_DNA"/>
</dbReference>
<reference evidence="2 3" key="1">
    <citation type="submission" date="2016-05" db="EMBL/GenBank/DDBJ databases">
        <title>A degradative enzymes factory behind the ericoid mycorrhizal symbiosis.</title>
        <authorList>
            <consortium name="DOE Joint Genome Institute"/>
            <person name="Martino E."/>
            <person name="Morin E."/>
            <person name="Grelet G."/>
            <person name="Kuo A."/>
            <person name="Kohler A."/>
            <person name="Daghino S."/>
            <person name="Barry K."/>
            <person name="Choi C."/>
            <person name="Cichocki N."/>
            <person name="Clum A."/>
            <person name="Copeland A."/>
            <person name="Hainaut M."/>
            <person name="Haridas S."/>
            <person name="Labutti K."/>
            <person name="Lindquist E."/>
            <person name="Lipzen A."/>
            <person name="Khouja H.-R."/>
            <person name="Murat C."/>
            <person name="Ohm R."/>
            <person name="Olson A."/>
            <person name="Spatafora J."/>
            <person name="Veneault-Fourrey C."/>
            <person name="Henrissat B."/>
            <person name="Grigoriev I."/>
            <person name="Martin F."/>
            <person name="Perotto S."/>
        </authorList>
    </citation>
    <scope>NUCLEOTIDE SEQUENCE [LARGE SCALE GENOMIC DNA]</scope>
    <source>
        <strain evidence="2 3">UAMH 7357</strain>
    </source>
</reference>
<evidence type="ECO:0000313" key="2">
    <source>
        <dbReference type="EMBL" id="PMD18013.1"/>
    </source>
</evidence>
<sequence>MDEAPRPAWWRRHAHVVGLETLKHEPLDIEKEEIRLITLLPGESGVVKCRLENISLSINPIYQALSYCWGNAKQTKKISVNDCAVHVTANLEEALCRLRVSDPGSYIWIDALCIDQRNIYERDRQVLRMRDIYSKAKWVIAWIGEEVENTSAAVTYLEAVAHGKEAWADEKLLECLDPIFERPYWRRTWILQEIVVAR</sequence>
<feature type="non-terminal residue" evidence="2">
    <location>
        <position position="198"/>
    </location>
</feature>
<keyword evidence="3" id="KW-1185">Reference proteome</keyword>
<dbReference type="InterPro" id="IPR052895">
    <property type="entry name" value="HetReg/Transcr_Mod"/>
</dbReference>
<dbReference type="AlphaFoldDB" id="A0A2J6PVG9"/>
<protein>
    <recommendedName>
        <fullName evidence="1">Heterokaryon incompatibility domain-containing protein</fullName>
    </recommendedName>
</protein>
<evidence type="ECO:0000259" key="1">
    <source>
        <dbReference type="Pfam" id="PF06985"/>
    </source>
</evidence>
<dbReference type="OrthoDB" id="2157530at2759"/>